<dbReference type="GO" id="GO:0001935">
    <property type="term" value="P:endothelial cell proliferation"/>
    <property type="evidence" value="ECO:0007669"/>
    <property type="project" value="UniProtKB-UniRule"/>
</dbReference>
<feature type="region of interest" description="Disordered" evidence="14">
    <location>
        <begin position="201"/>
        <end position="224"/>
    </location>
</feature>
<keyword evidence="7 13" id="KW-0175">Coiled coil</keyword>
<keyword evidence="3" id="KW-0479">Metal-binding</keyword>
<evidence type="ECO:0000256" key="11">
    <source>
        <dbReference type="ARBA" id="ARBA00023306"/>
    </source>
</evidence>
<evidence type="ECO:0000259" key="15">
    <source>
        <dbReference type="PROSITE" id="PS50950"/>
    </source>
</evidence>
<keyword evidence="10 13" id="KW-0539">Nucleus</keyword>
<evidence type="ECO:0000256" key="4">
    <source>
        <dbReference type="ARBA" id="ARBA00022771"/>
    </source>
</evidence>
<evidence type="ECO:0000256" key="5">
    <source>
        <dbReference type="ARBA" id="ARBA00022833"/>
    </source>
</evidence>
<dbReference type="SMART" id="SM00980">
    <property type="entry name" value="THAP"/>
    <property type="match status" value="1"/>
</dbReference>
<dbReference type="Gene3D" id="6.20.210.20">
    <property type="entry name" value="THAP domain"/>
    <property type="match status" value="1"/>
</dbReference>
<keyword evidence="5" id="KW-0862">Zinc</keyword>
<keyword evidence="17" id="KW-1185">Reference proteome</keyword>
<accession>A0A8J4TJ05</accession>
<dbReference type="EMBL" id="QNUK01000185">
    <property type="protein sequence ID" value="KAF5898841.1"/>
    <property type="molecule type" value="Genomic_DNA"/>
</dbReference>
<protein>
    <recommendedName>
        <fullName evidence="13">THAP domain-containing protein 1</fullName>
    </recommendedName>
</protein>
<evidence type="ECO:0000256" key="6">
    <source>
        <dbReference type="ARBA" id="ARBA00023015"/>
    </source>
</evidence>
<keyword evidence="9 13" id="KW-0804">Transcription</keyword>
<feature type="domain" description="THAP-type" evidence="15">
    <location>
        <begin position="2"/>
        <end position="94"/>
    </location>
</feature>
<dbReference type="Proteomes" id="UP000727407">
    <property type="component" value="Unassembled WGS sequence"/>
</dbReference>
<comment type="caution">
    <text evidence="16">The sequence shown here is derived from an EMBL/GenBank/DDBJ whole genome shotgun (WGS) entry which is preliminary data.</text>
</comment>
<dbReference type="OrthoDB" id="5982876at2759"/>
<dbReference type="AlphaFoldDB" id="A0A8J4TJ05"/>
<feature type="compositionally biased region" description="Polar residues" evidence="14">
    <location>
        <begin position="103"/>
        <end position="114"/>
    </location>
</feature>
<dbReference type="GO" id="GO:0043565">
    <property type="term" value="F:sequence-specific DNA binding"/>
    <property type="evidence" value="ECO:0007669"/>
    <property type="project" value="UniProtKB-UniRule"/>
</dbReference>
<feature type="region of interest" description="Disordered" evidence="14">
    <location>
        <begin position="95"/>
        <end position="123"/>
    </location>
</feature>
<dbReference type="InterPro" id="IPR038441">
    <property type="entry name" value="THAP_Znf_sf"/>
</dbReference>
<keyword evidence="8 12" id="KW-0238">DNA-binding</keyword>
<keyword evidence="11 13" id="KW-0131">Cell cycle</keyword>
<evidence type="ECO:0000256" key="10">
    <source>
        <dbReference type="ARBA" id="ARBA00023242"/>
    </source>
</evidence>
<evidence type="ECO:0000256" key="8">
    <source>
        <dbReference type="ARBA" id="ARBA00023125"/>
    </source>
</evidence>
<dbReference type="PANTHER" id="PTHR46600">
    <property type="entry name" value="THAP DOMAIN-CONTAINING"/>
    <property type="match status" value="1"/>
</dbReference>
<feature type="non-terminal residue" evidence="16">
    <location>
        <position position="1"/>
    </location>
</feature>
<proteinExistence type="inferred from homology"/>
<reference evidence="16" key="1">
    <citation type="submission" date="2020-07" db="EMBL/GenBank/DDBJ databases">
        <title>Clarias magur genome sequencing, assembly and annotation.</title>
        <authorList>
            <person name="Kushwaha B."/>
            <person name="Kumar R."/>
            <person name="Das P."/>
            <person name="Joshi C.G."/>
            <person name="Kumar D."/>
            <person name="Nagpure N.S."/>
            <person name="Pandey M."/>
            <person name="Agarwal S."/>
            <person name="Srivastava S."/>
            <person name="Singh M."/>
            <person name="Sahoo L."/>
            <person name="Jayasankar P."/>
            <person name="Meher P.K."/>
            <person name="Koringa P.G."/>
            <person name="Iquebal M.A."/>
            <person name="Das S.P."/>
            <person name="Bit A."/>
            <person name="Patnaik S."/>
            <person name="Patel N."/>
            <person name="Shah T.M."/>
            <person name="Hinsu A."/>
            <person name="Jena J.K."/>
        </authorList>
    </citation>
    <scope>NUCLEOTIDE SEQUENCE</scope>
    <source>
        <strain evidence="16">CIFAMagur01</strain>
        <tissue evidence="16">Testis</tissue>
    </source>
</reference>
<evidence type="ECO:0000256" key="9">
    <source>
        <dbReference type="ARBA" id="ARBA00023163"/>
    </source>
</evidence>
<keyword evidence="6 13" id="KW-0805">Transcription regulation</keyword>
<evidence type="ECO:0000256" key="1">
    <source>
        <dbReference type="ARBA" id="ARBA00004642"/>
    </source>
</evidence>
<organism evidence="16 17">
    <name type="scientific">Clarias magur</name>
    <name type="common">Asian catfish</name>
    <name type="synonym">Macropteronotus magur</name>
    <dbReference type="NCBI Taxonomy" id="1594786"/>
    <lineage>
        <taxon>Eukaryota</taxon>
        <taxon>Metazoa</taxon>
        <taxon>Chordata</taxon>
        <taxon>Craniata</taxon>
        <taxon>Vertebrata</taxon>
        <taxon>Euteleostomi</taxon>
        <taxon>Actinopterygii</taxon>
        <taxon>Neopterygii</taxon>
        <taxon>Teleostei</taxon>
        <taxon>Ostariophysi</taxon>
        <taxon>Siluriformes</taxon>
        <taxon>Clariidae</taxon>
        <taxon>Clarias</taxon>
    </lineage>
</organism>
<evidence type="ECO:0000256" key="2">
    <source>
        <dbReference type="ARBA" id="ARBA00006177"/>
    </source>
</evidence>
<evidence type="ECO:0000313" key="17">
    <source>
        <dbReference type="Proteomes" id="UP000727407"/>
    </source>
</evidence>
<dbReference type="GO" id="GO:0003700">
    <property type="term" value="F:DNA-binding transcription factor activity"/>
    <property type="evidence" value="ECO:0007669"/>
    <property type="project" value="UniProtKB-UniRule"/>
</dbReference>
<dbReference type="PROSITE" id="PS50950">
    <property type="entry name" value="ZF_THAP"/>
    <property type="match status" value="1"/>
</dbReference>
<evidence type="ECO:0000313" key="16">
    <source>
        <dbReference type="EMBL" id="KAF5898841.1"/>
    </source>
</evidence>
<evidence type="ECO:0000256" key="3">
    <source>
        <dbReference type="ARBA" id="ARBA00022723"/>
    </source>
</evidence>
<name>A0A8J4TJ05_CLAMG</name>
<dbReference type="InterPro" id="IPR006612">
    <property type="entry name" value="THAP_Znf"/>
</dbReference>
<gene>
    <name evidence="16" type="ORF">DAT39_011419</name>
</gene>
<dbReference type="GO" id="GO:0008270">
    <property type="term" value="F:zinc ion binding"/>
    <property type="evidence" value="ECO:0007669"/>
    <property type="project" value="UniProtKB-KW"/>
</dbReference>
<feature type="compositionally biased region" description="Basic and acidic residues" evidence="14">
    <location>
        <begin position="214"/>
        <end position="224"/>
    </location>
</feature>
<dbReference type="Pfam" id="PF05485">
    <property type="entry name" value="THAP"/>
    <property type="match status" value="1"/>
</dbReference>
<dbReference type="GO" id="GO:0005654">
    <property type="term" value="C:nucleoplasm"/>
    <property type="evidence" value="ECO:0007669"/>
    <property type="project" value="UniProtKB-SubCell"/>
</dbReference>
<evidence type="ECO:0000256" key="14">
    <source>
        <dbReference type="SAM" id="MobiDB-lite"/>
    </source>
</evidence>
<dbReference type="SMART" id="SM00692">
    <property type="entry name" value="DM3"/>
    <property type="match status" value="1"/>
</dbReference>
<evidence type="ECO:0000256" key="7">
    <source>
        <dbReference type="ARBA" id="ARBA00023054"/>
    </source>
</evidence>
<comment type="similarity">
    <text evidence="2 13">Belongs to the THAP1 family.</text>
</comment>
<comment type="function">
    <text evidence="13">DNA-binding transcription regulator that regulates endothelial cell proliferation and G1/S cell-cycle progression. Specifically binds the 5'-[AT]NTNN[GT]GGCA[AGT]-3' core DNA sequence and acts by modulating expression of pRB-E2F cell-cycle target genes.</text>
</comment>
<dbReference type="PANTHER" id="PTHR46600:SF1">
    <property type="entry name" value="THAP DOMAIN-CONTAINING PROTEIN 1"/>
    <property type="match status" value="1"/>
</dbReference>
<evidence type="ECO:0000256" key="13">
    <source>
        <dbReference type="RuleBase" id="RU369073"/>
    </source>
</evidence>
<comment type="subcellular location">
    <subcellularLocation>
        <location evidence="1 13">Nucleus</location>
        <location evidence="1 13">Nucleoplasm</location>
    </subcellularLocation>
</comment>
<evidence type="ECO:0000256" key="12">
    <source>
        <dbReference type="PROSITE-ProRule" id="PRU00309"/>
    </source>
</evidence>
<dbReference type="SUPFAM" id="SSF57716">
    <property type="entry name" value="Glucocorticoid receptor-like (DNA-binding domain)"/>
    <property type="match status" value="1"/>
</dbReference>
<sequence>MMSWRCSVRGCGKRNQAKAKDVVIHRFPEKDPDLCGRWLAAIGRDVNHTERKYSSLRVCSQHFRPDDYERDLKAELLGCAPKKVLKKTAVPSVFQSKRKAGRRTTQNKPQTQASSEKENAPTPLSACSEVEEMSWLKAVKSLQTPQGSNIFKSREVLVSTQCLLELFQFCWLCHLECCITIEGNEKLFSVTQECQSCGHHRDWRSQPPSGEPAGNEHHQTVHEE</sequence>
<keyword evidence="4 12" id="KW-0863">Zinc-finger</keyword>
<dbReference type="InterPro" id="IPR026516">
    <property type="entry name" value="THAP1/10"/>
</dbReference>